<evidence type="ECO:0000256" key="3">
    <source>
        <dbReference type="ARBA" id="ARBA00022448"/>
    </source>
</evidence>
<organism evidence="9 10">
    <name type="scientific">Gigaspora margarita</name>
    <dbReference type="NCBI Taxonomy" id="4874"/>
    <lineage>
        <taxon>Eukaryota</taxon>
        <taxon>Fungi</taxon>
        <taxon>Fungi incertae sedis</taxon>
        <taxon>Mucoromycota</taxon>
        <taxon>Glomeromycotina</taxon>
        <taxon>Glomeromycetes</taxon>
        <taxon>Diversisporales</taxon>
        <taxon>Gigasporaceae</taxon>
        <taxon>Gigaspora</taxon>
    </lineage>
</organism>
<feature type="transmembrane region" description="Helical" evidence="8">
    <location>
        <begin position="147"/>
        <end position="168"/>
    </location>
</feature>
<evidence type="ECO:0000256" key="4">
    <source>
        <dbReference type="ARBA" id="ARBA00022596"/>
    </source>
</evidence>
<comment type="similarity">
    <text evidence="2 8">Belongs to the NiCoT transporter (TC 2.A.52) family.</text>
</comment>
<reference evidence="9 10" key="1">
    <citation type="submission" date="2021-06" db="EMBL/GenBank/DDBJ databases">
        <authorList>
            <person name="Kallberg Y."/>
            <person name="Tangrot J."/>
            <person name="Rosling A."/>
        </authorList>
    </citation>
    <scope>NUCLEOTIDE SEQUENCE [LARGE SCALE GENOMIC DNA]</scope>
    <source>
        <strain evidence="9 10">120-4 pot B 10/14</strain>
    </source>
</reference>
<evidence type="ECO:0000256" key="1">
    <source>
        <dbReference type="ARBA" id="ARBA00004127"/>
    </source>
</evidence>
<evidence type="ECO:0000313" key="10">
    <source>
        <dbReference type="Proteomes" id="UP000789901"/>
    </source>
</evidence>
<feature type="transmembrane region" description="Helical" evidence="8">
    <location>
        <begin position="243"/>
        <end position="265"/>
    </location>
</feature>
<sequence length="424" mass="47527">MSNNETIQDIESSISSIISPTTLIENKNNNIVKRKAIIIITILVLINITTWIIALLAFKQPSLLGSAALAYTLGLRHAVDADHLAAIDNVTRKLLYNGNKSVSVGFFFSLGHSTIVILCCLAVSLTATAIKENFGDIHLIGGYIGNFISATFLFIIGIMNAFVLISIYRSLKNMRKTGSFNVDNLDININSSGCMGKIFSPMFKFVDSSWKMYPLGVLFGFAFDTSTEVALLGIAAFRTHQNLNIWLIMIFPLLFTSGMALIDTLDGILMLETYSWALINPVRKLYYNFTITLLSIIIAFVIGLIEFIDVIGNIFNFDGPFWDFFDYLNDHFFTIGCAIIGSFVITCTTDESITVVAERTEIGQEKDVAKNSEAKLIELKLKWPDEKHQHPIFFVARKGTRSHHTNQQYFRKNQLTFLALRSLF</sequence>
<gene>
    <name evidence="9" type="ORF">GMARGA_LOCUS8592</name>
</gene>
<dbReference type="InterPro" id="IPR011541">
    <property type="entry name" value="Ni/Co_transpt_high_affinity"/>
</dbReference>
<dbReference type="Proteomes" id="UP000789901">
    <property type="component" value="Unassembled WGS sequence"/>
</dbReference>
<keyword evidence="7 8" id="KW-0472">Membrane</keyword>
<dbReference type="InterPro" id="IPR004688">
    <property type="entry name" value="Ni/Co_transpt"/>
</dbReference>
<keyword evidence="5 8" id="KW-0812">Transmembrane</keyword>
<proteinExistence type="inferred from homology"/>
<evidence type="ECO:0000313" key="9">
    <source>
        <dbReference type="EMBL" id="CAG8636095.1"/>
    </source>
</evidence>
<keyword evidence="6 8" id="KW-1133">Transmembrane helix</keyword>
<keyword evidence="4" id="KW-0533">Nickel</keyword>
<evidence type="ECO:0000256" key="2">
    <source>
        <dbReference type="ARBA" id="ARBA00010892"/>
    </source>
</evidence>
<dbReference type="EMBL" id="CAJVQB010004452">
    <property type="protein sequence ID" value="CAG8636095.1"/>
    <property type="molecule type" value="Genomic_DNA"/>
</dbReference>
<evidence type="ECO:0000256" key="5">
    <source>
        <dbReference type="ARBA" id="ARBA00022692"/>
    </source>
</evidence>
<feature type="transmembrane region" description="Helical" evidence="8">
    <location>
        <begin position="212"/>
        <end position="237"/>
    </location>
</feature>
<keyword evidence="10" id="KW-1185">Reference proteome</keyword>
<evidence type="ECO:0000256" key="6">
    <source>
        <dbReference type="ARBA" id="ARBA00022989"/>
    </source>
</evidence>
<evidence type="ECO:0000256" key="8">
    <source>
        <dbReference type="RuleBase" id="RU362101"/>
    </source>
</evidence>
<dbReference type="PANTHER" id="PTHR31611">
    <property type="entry name" value="HIGH-AFFINITY NICKEL TRANSPORT PROTEIN NIC1"/>
    <property type="match status" value="1"/>
</dbReference>
<comment type="caution">
    <text evidence="9">The sequence shown here is derived from an EMBL/GenBank/DDBJ whole genome shotgun (WGS) entry which is preliminary data.</text>
</comment>
<evidence type="ECO:0000256" key="7">
    <source>
        <dbReference type="ARBA" id="ARBA00023136"/>
    </source>
</evidence>
<comment type="subcellular location">
    <subcellularLocation>
        <location evidence="8">Cell membrane</location>
        <topology evidence="8">Multi-pass membrane protein</topology>
    </subcellularLocation>
    <subcellularLocation>
        <location evidence="1">Endomembrane system</location>
        <topology evidence="1">Multi-pass membrane protein</topology>
    </subcellularLocation>
</comment>
<accession>A0ABN7UPF5</accession>
<feature type="transmembrane region" description="Helical" evidence="8">
    <location>
        <begin position="36"/>
        <end position="58"/>
    </location>
</feature>
<dbReference type="PANTHER" id="PTHR31611:SF0">
    <property type="entry name" value="HIGH-AFFINITY NICKEL TRANSPORT PROTEIN NIC1"/>
    <property type="match status" value="1"/>
</dbReference>
<feature type="transmembrane region" description="Helical" evidence="8">
    <location>
        <begin position="285"/>
        <end position="311"/>
    </location>
</feature>
<name>A0ABN7UPF5_GIGMA</name>
<keyword evidence="3 8" id="KW-0813">Transport</keyword>
<dbReference type="NCBIfam" id="TIGR00802">
    <property type="entry name" value="nico"/>
    <property type="match status" value="1"/>
</dbReference>
<feature type="transmembrane region" description="Helical" evidence="8">
    <location>
        <begin position="102"/>
        <end position="127"/>
    </location>
</feature>
<dbReference type="Pfam" id="PF03824">
    <property type="entry name" value="NicO"/>
    <property type="match status" value="1"/>
</dbReference>
<protein>
    <recommendedName>
        <fullName evidence="8">Nickel/cobalt efflux system</fullName>
    </recommendedName>
</protein>